<dbReference type="EMBL" id="JAQMLV010000022">
    <property type="protein sequence ID" value="MDB8745892.1"/>
    <property type="molecule type" value="Genomic_DNA"/>
</dbReference>
<sequence>MYKNEKASSPPVNNKVVDFCCGKIIMLLSDHPGKLFYQDSDSSIYILGEHLPDAEPKPIALLSEEEQQMILRHYEQRGGNHI</sequence>
<dbReference type="AlphaFoldDB" id="A0AAW6EBP6"/>
<reference evidence="1" key="1">
    <citation type="submission" date="2023-01" db="EMBL/GenBank/DDBJ databases">
        <title>Human gut microbiome strain richness.</title>
        <authorList>
            <person name="Chen-Liaw A."/>
        </authorList>
    </citation>
    <scope>NUCLEOTIDE SEQUENCE</scope>
    <source>
        <strain evidence="1">1001275st1_F4_1001275B_160808</strain>
    </source>
</reference>
<dbReference type="RefSeq" id="WP_117865524.1">
    <property type="nucleotide sequence ID" value="NZ_CAKVQR010000012.1"/>
</dbReference>
<accession>A0AAW6EBP6</accession>
<name>A0AAW6EBP6_9FIRM</name>
<organism evidence="1 2">
    <name type="scientific">Ruminococcus bicirculans</name>
    <name type="common">ex Wegman et al. 2014</name>
    <dbReference type="NCBI Taxonomy" id="1160721"/>
    <lineage>
        <taxon>Bacteria</taxon>
        <taxon>Bacillati</taxon>
        <taxon>Bacillota</taxon>
        <taxon>Clostridia</taxon>
        <taxon>Eubacteriales</taxon>
        <taxon>Oscillospiraceae</taxon>
        <taxon>Ruminococcus</taxon>
    </lineage>
</organism>
<comment type="caution">
    <text evidence="1">The sequence shown here is derived from an EMBL/GenBank/DDBJ whole genome shotgun (WGS) entry which is preliminary data.</text>
</comment>
<evidence type="ECO:0000313" key="2">
    <source>
        <dbReference type="Proteomes" id="UP001211015"/>
    </source>
</evidence>
<evidence type="ECO:0000313" key="1">
    <source>
        <dbReference type="EMBL" id="MDB8745892.1"/>
    </source>
</evidence>
<proteinExistence type="predicted"/>
<gene>
    <name evidence="1" type="ORF">PNU62_12765</name>
</gene>
<dbReference type="Proteomes" id="UP001211015">
    <property type="component" value="Unassembled WGS sequence"/>
</dbReference>
<protein>
    <submittedName>
        <fullName evidence="1">Uncharacterized protein</fullName>
    </submittedName>
</protein>